<protein>
    <submittedName>
        <fullName evidence="1">DUF1223 domain-containing protein</fullName>
    </submittedName>
</protein>
<dbReference type="PANTHER" id="PTHR36057">
    <property type="match status" value="1"/>
</dbReference>
<evidence type="ECO:0000313" key="2">
    <source>
        <dbReference type="Proteomes" id="UP001259492"/>
    </source>
</evidence>
<accession>A0ABU2YQ48</accession>
<comment type="caution">
    <text evidence="1">The sequence shown here is derived from an EMBL/GenBank/DDBJ whole genome shotgun (WGS) entry which is preliminary data.</text>
</comment>
<evidence type="ECO:0000313" key="1">
    <source>
        <dbReference type="EMBL" id="MDT0559183.1"/>
    </source>
</evidence>
<organism evidence="1 2">
    <name type="scientific">Microcosmobacter mediterraneus</name>
    <dbReference type="NCBI Taxonomy" id="3075607"/>
    <lineage>
        <taxon>Bacteria</taxon>
        <taxon>Pseudomonadati</taxon>
        <taxon>Bacteroidota</taxon>
        <taxon>Flavobacteriia</taxon>
        <taxon>Flavobacteriales</taxon>
        <taxon>Flavobacteriaceae</taxon>
        <taxon>Microcosmobacter</taxon>
    </lineage>
</organism>
<dbReference type="SUPFAM" id="SSF52833">
    <property type="entry name" value="Thioredoxin-like"/>
    <property type="match status" value="1"/>
</dbReference>
<proteinExistence type="predicted"/>
<name>A0ABU2YQ48_9FLAO</name>
<sequence>MIPIVLTAQHKSVVVLELFTSQGCSSCPPADQLLDIVSENEHVIGLSYHVDYWNYIGWKDPFSKVEYSNKQRTYGTKFNSSSIYTPQVVVNGKEHFVGSNTAIMKRKLDEYLDKESMQIITINSTQRNNNQVTFNYDISGSIDNTTLSVILVLDEKTTKVNRGENRKRTLKNSNIVIVENQFKINQSQGEGSVLIPEFIDSSDKMSLVLITRNNKLDVIGASKLSL</sequence>
<dbReference type="Proteomes" id="UP001259492">
    <property type="component" value="Unassembled WGS sequence"/>
</dbReference>
<dbReference type="InterPro" id="IPR010634">
    <property type="entry name" value="DUF1223"/>
</dbReference>
<reference evidence="1 2" key="1">
    <citation type="submission" date="2023-09" db="EMBL/GenBank/DDBJ databases">
        <authorList>
            <person name="Rey-Velasco X."/>
        </authorList>
    </citation>
    <scope>NUCLEOTIDE SEQUENCE [LARGE SCALE GENOMIC DNA]</scope>
    <source>
        <strain evidence="1 2">W332</strain>
    </source>
</reference>
<keyword evidence="2" id="KW-1185">Reference proteome</keyword>
<gene>
    <name evidence="1" type="ORF">RM697_11010</name>
</gene>
<dbReference type="RefSeq" id="WP_311427949.1">
    <property type="nucleotide sequence ID" value="NZ_JAVRIA010000006.1"/>
</dbReference>
<dbReference type="PANTHER" id="PTHR36057:SF1">
    <property type="entry name" value="LIPOPROTEIN LIPID ATTACHMENT SITE-LIKE PROTEIN, PUTATIVE (DUF1223)-RELATED"/>
    <property type="match status" value="1"/>
</dbReference>
<dbReference type="EMBL" id="JAVRIA010000006">
    <property type="protein sequence ID" value="MDT0559183.1"/>
    <property type="molecule type" value="Genomic_DNA"/>
</dbReference>
<dbReference type="Pfam" id="PF06764">
    <property type="entry name" value="DUF1223"/>
    <property type="match status" value="1"/>
</dbReference>
<dbReference type="InterPro" id="IPR036249">
    <property type="entry name" value="Thioredoxin-like_sf"/>
</dbReference>